<evidence type="ECO:0000313" key="3">
    <source>
        <dbReference type="Proteomes" id="UP000027219"/>
    </source>
</evidence>
<protein>
    <submittedName>
        <fullName evidence="2">Ribonuclease regulator</fullName>
    </submittedName>
</protein>
<comment type="caution">
    <text evidence="2">The sequence shown here is derived from an EMBL/GenBank/DDBJ whole genome shotgun (WGS) entry which is preliminary data.</text>
</comment>
<sequence>MKRLLFLLAFAMPVICNANSLPLLPSQLDTSAHKFFISSQSSTNESFDVWKVDSGYSYSVFKNVDLFVGARINSDALRHENGFLSGVSYRLSDRISFNSTLHTYSNEEDVEQGKEKSIAAEVTSRVQLTDNLDLHATLDYEEWQQGVEVGIGFRF</sequence>
<dbReference type="RefSeq" id="WP_032553145.1">
    <property type="nucleotide sequence ID" value="NZ_JFFR01000028.1"/>
</dbReference>
<keyword evidence="3" id="KW-1185">Reference proteome</keyword>
<name>A0A066UIG8_9VIBR</name>
<gene>
    <name evidence="2" type="ORF">VFDL14_09390</name>
</gene>
<accession>A0A066UIG8</accession>
<evidence type="ECO:0000256" key="1">
    <source>
        <dbReference type="SAM" id="SignalP"/>
    </source>
</evidence>
<reference evidence="2 3" key="1">
    <citation type="submission" date="2014-02" db="EMBL/GenBank/DDBJ databases">
        <title>Vibrio fortis Dalian14 Genome Sequencing.</title>
        <authorList>
            <person name="Wang Y."/>
            <person name="Song L."/>
            <person name="Liu G."/>
            <person name="Ding J."/>
        </authorList>
    </citation>
    <scope>NUCLEOTIDE SEQUENCE [LARGE SCALE GENOMIC DNA]</scope>
    <source>
        <strain evidence="2 3">Dalian14</strain>
    </source>
</reference>
<keyword evidence="1" id="KW-0732">Signal</keyword>
<dbReference type="Proteomes" id="UP000027219">
    <property type="component" value="Unassembled WGS sequence"/>
</dbReference>
<organism evidence="2 3">
    <name type="scientific">Vibrio fortis</name>
    <dbReference type="NCBI Taxonomy" id="212667"/>
    <lineage>
        <taxon>Bacteria</taxon>
        <taxon>Pseudomonadati</taxon>
        <taxon>Pseudomonadota</taxon>
        <taxon>Gammaproteobacteria</taxon>
        <taxon>Vibrionales</taxon>
        <taxon>Vibrionaceae</taxon>
        <taxon>Vibrio</taxon>
    </lineage>
</organism>
<feature type="signal peptide" evidence="1">
    <location>
        <begin position="1"/>
        <end position="18"/>
    </location>
</feature>
<dbReference type="PIRSF" id="PIRSF028680">
    <property type="entry name" value="UCP028680"/>
    <property type="match status" value="1"/>
</dbReference>
<feature type="chain" id="PRO_5001630989" evidence="1">
    <location>
        <begin position="19"/>
        <end position="155"/>
    </location>
</feature>
<dbReference type="InterPro" id="IPR016895">
    <property type="entry name" value="UCP028680"/>
</dbReference>
<evidence type="ECO:0000313" key="2">
    <source>
        <dbReference type="EMBL" id="KDN26870.1"/>
    </source>
</evidence>
<dbReference type="EMBL" id="JFFR01000028">
    <property type="protein sequence ID" value="KDN26870.1"/>
    <property type="molecule type" value="Genomic_DNA"/>
</dbReference>
<dbReference type="OrthoDB" id="5902984at2"/>
<dbReference type="AlphaFoldDB" id="A0A066UIG8"/>
<proteinExistence type="predicted"/>